<comment type="similarity">
    <text evidence="1">Belongs to the paxM FAD-dependent monooxygenase family.</text>
</comment>
<keyword evidence="4" id="KW-0560">Oxidoreductase</keyword>
<gene>
    <name evidence="8" type="ORF">PAC_04925</name>
</gene>
<name>A0A1L7WQI8_9HELO</name>
<accession>A0A1L7WQI8</accession>
<evidence type="ECO:0000259" key="7">
    <source>
        <dbReference type="Pfam" id="PF01494"/>
    </source>
</evidence>
<dbReference type="GO" id="GO:0004497">
    <property type="term" value="F:monooxygenase activity"/>
    <property type="evidence" value="ECO:0007669"/>
    <property type="project" value="UniProtKB-KW"/>
</dbReference>
<sequence>MPFNILIIGGGLGGLATATSLSQAGHKVTVLESTSKLQTIGGGITIPSNSLRCWDYLGLFQRLHEAAEAKAPERRRFLRYTGEFVCDAGTREKLYKYQAIVVHRAPLQQLLVQAATEAGALIKTNTRIVDIDESGNSPVAITKDGQRIEADLIIGADGAKSTIRALLYPNVELKSEYNIYRAVIPGATFKADPELAPLLDCSTIWWGPHRVIVGIPVQNGKYYSLECCHPGNTGTAGEWNKKGDINLMKDTYSDFEPIVAKMMELVKPDDLLVWKLNSLPKLESWVFRSGKVVLLGDSAHAMLPFSGQGHAMAIEDSICLAECLSRASSTSDIPKALKMFETIRKPRTSLISAFGEGMAHTWQLPDGEEQRQRDNRYRKTPYFGTTGWDGKHVDVLPGVPPDPLFFPYMLAHDVVGFYWPPAKLERRTLGGLGLASIYRRRRTLGFSIDLMQESLHVVDNGSGGALATSLNFEGLATR</sequence>
<proteinExistence type="inferred from homology"/>
<evidence type="ECO:0000256" key="3">
    <source>
        <dbReference type="ARBA" id="ARBA00022827"/>
    </source>
</evidence>
<dbReference type="AlphaFoldDB" id="A0A1L7WQI8"/>
<dbReference type="GO" id="GO:0071949">
    <property type="term" value="F:FAD binding"/>
    <property type="evidence" value="ECO:0007669"/>
    <property type="project" value="InterPro"/>
</dbReference>
<keyword evidence="9" id="KW-1185">Reference proteome</keyword>
<dbReference type="Gene3D" id="3.50.50.60">
    <property type="entry name" value="FAD/NAD(P)-binding domain"/>
    <property type="match status" value="1"/>
</dbReference>
<dbReference type="InterPro" id="IPR050493">
    <property type="entry name" value="FAD-dep_Monooxygenase_BioMet"/>
</dbReference>
<dbReference type="Pfam" id="PF01494">
    <property type="entry name" value="FAD_binding_3"/>
    <property type="match status" value="1"/>
</dbReference>
<dbReference type="SUPFAM" id="SSF54373">
    <property type="entry name" value="FAD-linked reductases, C-terminal domain"/>
    <property type="match status" value="1"/>
</dbReference>
<keyword evidence="6" id="KW-0732">Signal</keyword>
<evidence type="ECO:0000313" key="9">
    <source>
        <dbReference type="Proteomes" id="UP000184330"/>
    </source>
</evidence>
<organism evidence="8 9">
    <name type="scientific">Phialocephala subalpina</name>
    <dbReference type="NCBI Taxonomy" id="576137"/>
    <lineage>
        <taxon>Eukaryota</taxon>
        <taxon>Fungi</taxon>
        <taxon>Dikarya</taxon>
        <taxon>Ascomycota</taxon>
        <taxon>Pezizomycotina</taxon>
        <taxon>Leotiomycetes</taxon>
        <taxon>Helotiales</taxon>
        <taxon>Mollisiaceae</taxon>
        <taxon>Phialocephala</taxon>
        <taxon>Phialocephala fortinii species complex</taxon>
    </lineage>
</organism>
<feature type="signal peptide" evidence="6">
    <location>
        <begin position="1"/>
        <end position="18"/>
    </location>
</feature>
<dbReference type="OrthoDB" id="16820at2759"/>
<keyword evidence="5" id="KW-0503">Monooxygenase</keyword>
<evidence type="ECO:0000256" key="2">
    <source>
        <dbReference type="ARBA" id="ARBA00022630"/>
    </source>
</evidence>
<evidence type="ECO:0000256" key="4">
    <source>
        <dbReference type="ARBA" id="ARBA00023002"/>
    </source>
</evidence>
<evidence type="ECO:0000256" key="5">
    <source>
        <dbReference type="ARBA" id="ARBA00023033"/>
    </source>
</evidence>
<dbReference type="SUPFAM" id="SSF51905">
    <property type="entry name" value="FAD/NAD(P)-binding domain"/>
    <property type="match status" value="1"/>
</dbReference>
<dbReference type="Proteomes" id="UP000184330">
    <property type="component" value="Unassembled WGS sequence"/>
</dbReference>
<evidence type="ECO:0000313" key="8">
    <source>
        <dbReference type="EMBL" id="CZR55039.1"/>
    </source>
</evidence>
<keyword evidence="3" id="KW-0274">FAD</keyword>
<keyword evidence="2" id="KW-0285">Flavoprotein</keyword>
<evidence type="ECO:0000256" key="6">
    <source>
        <dbReference type="SAM" id="SignalP"/>
    </source>
</evidence>
<dbReference type="EMBL" id="FJOG01000006">
    <property type="protein sequence ID" value="CZR55039.1"/>
    <property type="molecule type" value="Genomic_DNA"/>
</dbReference>
<protein>
    <recommendedName>
        <fullName evidence="7">FAD-binding domain-containing protein</fullName>
    </recommendedName>
</protein>
<feature type="chain" id="PRO_5013358459" description="FAD-binding domain-containing protein" evidence="6">
    <location>
        <begin position="19"/>
        <end position="478"/>
    </location>
</feature>
<dbReference type="STRING" id="576137.A0A1L7WQI8"/>
<dbReference type="PANTHER" id="PTHR13789">
    <property type="entry name" value="MONOOXYGENASE"/>
    <property type="match status" value="1"/>
</dbReference>
<dbReference type="InterPro" id="IPR002938">
    <property type="entry name" value="FAD-bd"/>
</dbReference>
<dbReference type="PANTHER" id="PTHR13789:SF147">
    <property type="entry name" value="PUTATIVE (AFU_ORTHOLOGUE AFUA_2G01950)-RELATED"/>
    <property type="match status" value="1"/>
</dbReference>
<feature type="domain" description="FAD-binding" evidence="7">
    <location>
        <begin position="5"/>
        <end position="348"/>
    </location>
</feature>
<evidence type="ECO:0000256" key="1">
    <source>
        <dbReference type="ARBA" id="ARBA00007992"/>
    </source>
</evidence>
<reference evidence="8 9" key="1">
    <citation type="submission" date="2016-03" db="EMBL/GenBank/DDBJ databases">
        <authorList>
            <person name="Ploux O."/>
        </authorList>
    </citation>
    <scope>NUCLEOTIDE SEQUENCE [LARGE SCALE GENOMIC DNA]</scope>
    <source>
        <strain evidence="8 9">UAMH 11012</strain>
    </source>
</reference>
<dbReference type="InterPro" id="IPR036188">
    <property type="entry name" value="FAD/NAD-bd_sf"/>
</dbReference>
<dbReference type="PRINTS" id="PR00420">
    <property type="entry name" value="RNGMNOXGNASE"/>
</dbReference>